<dbReference type="PANTHER" id="PTHR32071:SF99">
    <property type="entry name" value="TRANSCRIPTIONAL REGULATORY PROTEIN"/>
    <property type="match status" value="1"/>
</dbReference>
<proteinExistence type="predicted"/>
<evidence type="ECO:0000256" key="1">
    <source>
        <dbReference type="ARBA" id="ARBA00022741"/>
    </source>
</evidence>
<gene>
    <name evidence="7" type="ORF">HNP55_001444</name>
</gene>
<dbReference type="CDD" id="cd00009">
    <property type="entry name" value="AAA"/>
    <property type="match status" value="1"/>
</dbReference>
<protein>
    <submittedName>
        <fullName evidence="7">Transcriptional regulator with PAS, ATPase and Fis domain</fullName>
    </submittedName>
</protein>
<dbReference type="RefSeq" id="WP_184297672.1">
    <property type="nucleotide sequence ID" value="NZ_JACHLP010000002.1"/>
</dbReference>
<dbReference type="PANTHER" id="PTHR32071">
    <property type="entry name" value="TRANSCRIPTIONAL REGULATORY PROTEIN"/>
    <property type="match status" value="1"/>
</dbReference>
<dbReference type="InterPro" id="IPR027417">
    <property type="entry name" value="P-loop_NTPase"/>
</dbReference>
<dbReference type="InterPro" id="IPR002078">
    <property type="entry name" value="Sigma_54_int"/>
</dbReference>
<name>A0A840L9X8_9BURK</name>
<evidence type="ECO:0000313" key="7">
    <source>
        <dbReference type="EMBL" id="MBB4842929.1"/>
    </source>
</evidence>
<keyword evidence="5" id="KW-0804">Transcription</keyword>
<reference evidence="7 8" key="1">
    <citation type="submission" date="2020-08" db="EMBL/GenBank/DDBJ databases">
        <title>Functional genomics of gut bacteria from endangered species of beetles.</title>
        <authorList>
            <person name="Carlos-Shanley C."/>
        </authorList>
    </citation>
    <scope>NUCLEOTIDE SEQUENCE [LARGE SCALE GENOMIC DNA]</scope>
    <source>
        <strain evidence="7 8">S00239</strain>
    </source>
</reference>
<evidence type="ECO:0000256" key="4">
    <source>
        <dbReference type="ARBA" id="ARBA00023125"/>
    </source>
</evidence>
<keyword evidence="2" id="KW-0067">ATP-binding</keyword>
<feature type="domain" description="Sigma-54 factor interaction" evidence="6">
    <location>
        <begin position="16"/>
        <end position="245"/>
    </location>
</feature>
<dbReference type="Pfam" id="PF00158">
    <property type="entry name" value="Sigma54_activat"/>
    <property type="match status" value="1"/>
</dbReference>
<dbReference type="SMART" id="SM00382">
    <property type="entry name" value="AAA"/>
    <property type="match status" value="1"/>
</dbReference>
<dbReference type="Pfam" id="PF25601">
    <property type="entry name" value="AAA_lid_14"/>
    <property type="match status" value="1"/>
</dbReference>
<sequence>MSCSSPGLDEHLLKQLVGESPRFKEAIALIGRFAKSKAPLLIMGETGTGKELAAHAGHYLSERRNAAFVPLNCGAMPDALFESELFGHAKGAFTDAARSRSGLIRQAEGGTLFLDEVEALSPRGQVVLLRFLQDQAYRALGEEQLRQADVRVIAASNVNLRQMVSRGEFRADLLFRLDVLSVELPPLRERLEDLPALAQHLLAKAAASEGGVAKPLSPAALAQLLSHDWPGNVRELAHVLLRAHLLGAGPCIQAADLQRCGLGVAPELAWQPGRLREQKLLAVLQVERRFVDGAMALSKGNISAAARLCHMERAAFSKMVKKCRSPEA</sequence>
<dbReference type="GO" id="GO:0005524">
    <property type="term" value="F:ATP binding"/>
    <property type="evidence" value="ECO:0007669"/>
    <property type="project" value="UniProtKB-KW"/>
</dbReference>
<dbReference type="SUPFAM" id="SSF52540">
    <property type="entry name" value="P-loop containing nucleoside triphosphate hydrolases"/>
    <property type="match status" value="1"/>
</dbReference>
<organism evidence="7 8">
    <name type="scientific">Roseateles oligotrophus</name>
    <dbReference type="NCBI Taxonomy" id="1769250"/>
    <lineage>
        <taxon>Bacteria</taxon>
        <taxon>Pseudomonadati</taxon>
        <taxon>Pseudomonadota</taxon>
        <taxon>Betaproteobacteria</taxon>
        <taxon>Burkholderiales</taxon>
        <taxon>Sphaerotilaceae</taxon>
        <taxon>Roseateles</taxon>
    </lineage>
</organism>
<keyword evidence="3" id="KW-0805">Transcription regulation</keyword>
<dbReference type="InterPro" id="IPR025943">
    <property type="entry name" value="Sigma_54_int_dom_ATP-bd_2"/>
</dbReference>
<dbReference type="InterPro" id="IPR025944">
    <property type="entry name" value="Sigma_54_int_dom_CS"/>
</dbReference>
<evidence type="ECO:0000256" key="3">
    <source>
        <dbReference type="ARBA" id="ARBA00023015"/>
    </source>
</evidence>
<dbReference type="FunFam" id="3.40.50.300:FF:000006">
    <property type="entry name" value="DNA-binding transcriptional regulator NtrC"/>
    <property type="match status" value="1"/>
</dbReference>
<dbReference type="AlphaFoldDB" id="A0A840L9X8"/>
<dbReference type="EMBL" id="JACHLP010000002">
    <property type="protein sequence ID" value="MBB4842929.1"/>
    <property type="molecule type" value="Genomic_DNA"/>
</dbReference>
<keyword evidence="8" id="KW-1185">Reference proteome</keyword>
<keyword evidence="4" id="KW-0238">DNA-binding</keyword>
<dbReference type="GO" id="GO:0003677">
    <property type="term" value="F:DNA binding"/>
    <property type="evidence" value="ECO:0007669"/>
    <property type="project" value="UniProtKB-KW"/>
</dbReference>
<dbReference type="Gene3D" id="3.40.50.300">
    <property type="entry name" value="P-loop containing nucleotide triphosphate hydrolases"/>
    <property type="match status" value="1"/>
</dbReference>
<evidence type="ECO:0000259" key="6">
    <source>
        <dbReference type="PROSITE" id="PS50045"/>
    </source>
</evidence>
<dbReference type="InterPro" id="IPR003593">
    <property type="entry name" value="AAA+_ATPase"/>
</dbReference>
<dbReference type="PROSITE" id="PS00676">
    <property type="entry name" value="SIGMA54_INTERACT_2"/>
    <property type="match status" value="1"/>
</dbReference>
<dbReference type="Gene3D" id="1.10.8.60">
    <property type="match status" value="1"/>
</dbReference>
<dbReference type="InterPro" id="IPR058031">
    <property type="entry name" value="AAA_lid_NorR"/>
</dbReference>
<dbReference type="GO" id="GO:0006355">
    <property type="term" value="P:regulation of DNA-templated transcription"/>
    <property type="evidence" value="ECO:0007669"/>
    <property type="project" value="InterPro"/>
</dbReference>
<dbReference type="PROSITE" id="PS50045">
    <property type="entry name" value="SIGMA54_INTERACT_4"/>
    <property type="match status" value="1"/>
</dbReference>
<dbReference type="Proteomes" id="UP000562027">
    <property type="component" value="Unassembled WGS sequence"/>
</dbReference>
<dbReference type="PROSITE" id="PS00688">
    <property type="entry name" value="SIGMA54_INTERACT_3"/>
    <property type="match status" value="1"/>
</dbReference>
<evidence type="ECO:0000256" key="5">
    <source>
        <dbReference type="ARBA" id="ARBA00023163"/>
    </source>
</evidence>
<accession>A0A840L9X8</accession>
<keyword evidence="1" id="KW-0547">Nucleotide-binding</keyword>
<evidence type="ECO:0000313" key="8">
    <source>
        <dbReference type="Proteomes" id="UP000562027"/>
    </source>
</evidence>
<evidence type="ECO:0000256" key="2">
    <source>
        <dbReference type="ARBA" id="ARBA00022840"/>
    </source>
</evidence>
<comment type="caution">
    <text evidence="7">The sequence shown here is derived from an EMBL/GenBank/DDBJ whole genome shotgun (WGS) entry which is preliminary data.</text>
</comment>